<comment type="caution">
    <text evidence="3">The sequence shown here is derived from an EMBL/GenBank/DDBJ whole genome shotgun (WGS) entry which is preliminary data.</text>
</comment>
<accession>A0AAN6Z1Q4</accession>
<dbReference type="InterPro" id="IPR009604">
    <property type="entry name" value="LsmAD_domain"/>
</dbReference>
<proteinExistence type="predicted"/>
<dbReference type="PANTHER" id="PTHR12854">
    <property type="entry name" value="ATAXIN 2-RELATED"/>
    <property type="match status" value="1"/>
</dbReference>
<reference evidence="3" key="1">
    <citation type="journal article" date="2023" name="Mol. Phylogenet. Evol.">
        <title>Genome-scale phylogeny and comparative genomics of the fungal order Sordariales.</title>
        <authorList>
            <person name="Hensen N."/>
            <person name="Bonometti L."/>
            <person name="Westerberg I."/>
            <person name="Brannstrom I.O."/>
            <person name="Guillou S."/>
            <person name="Cros-Aarteil S."/>
            <person name="Calhoun S."/>
            <person name="Haridas S."/>
            <person name="Kuo A."/>
            <person name="Mondo S."/>
            <person name="Pangilinan J."/>
            <person name="Riley R."/>
            <person name="LaButti K."/>
            <person name="Andreopoulos B."/>
            <person name="Lipzen A."/>
            <person name="Chen C."/>
            <person name="Yan M."/>
            <person name="Daum C."/>
            <person name="Ng V."/>
            <person name="Clum A."/>
            <person name="Steindorff A."/>
            <person name="Ohm R.A."/>
            <person name="Martin F."/>
            <person name="Silar P."/>
            <person name="Natvig D.O."/>
            <person name="Lalanne C."/>
            <person name="Gautier V."/>
            <person name="Ament-Velasquez S.L."/>
            <person name="Kruys A."/>
            <person name="Hutchinson M.I."/>
            <person name="Powell A.J."/>
            <person name="Barry K."/>
            <person name="Miller A.N."/>
            <person name="Grigoriev I.V."/>
            <person name="Debuchy R."/>
            <person name="Gladieux P."/>
            <person name="Hiltunen Thoren M."/>
            <person name="Johannesson H."/>
        </authorList>
    </citation>
    <scope>NUCLEOTIDE SEQUENCE</scope>
    <source>
        <strain evidence="3">CBS 731.68</strain>
    </source>
</reference>
<protein>
    <recommendedName>
        <fullName evidence="2">LsmAD domain-containing protein</fullName>
    </recommendedName>
</protein>
<evidence type="ECO:0000313" key="3">
    <source>
        <dbReference type="EMBL" id="KAK4121762.1"/>
    </source>
</evidence>
<evidence type="ECO:0000259" key="2">
    <source>
        <dbReference type="SMART" id="SM01272"/>
    </source>
</evidence>
<dbReference type="GO" id="GO:0003729">
    <property type="term" value="F:mRNA binding"/>
    <property type="evidence" value="ECO:0007669"/>
    <property type="project" value="TreeGrafter"/>
</dbReference>
<dbReference type="GeneID" id="87834391"/>
<dbReference type="EMBL" id="MU853232">
    <property type="protein sequence ID" value="KAK4121762.1"/>
    <property type="molecule type" value="Genomic_DNA"/>
</dbReference>
<dbReference type="GO" id="GO:0010494">
    <property type="term" value="C:cytoplasmic stress granule"/>
    <property type="evidence" value="ECO:0007669"/>
    <property type="project" value="TreeGrafter"/>
</dbReference>
<feature type="domain" description="LsmAD" evidence="2">
    <location>
        <begin position="227"/>
        <end position="300"/>
    </location>
</feature>
<feature type="compositionally biased region" description="Basic and acidic residues" evidence="1">
    <location>
        <begin position="290"/>
        <end position="301"/>
    </location>
</feature>
<dbReference type="InterPro" id="IPR045117">
    <property type="entry name" value="ATXN2-like"/>
</dbReference>
<name>A0AAN6Z1Q4_9PEZI</name>
<dbReference type="AlphaFoldDB" id="A0AAN6Z1Q4"/>
<feature type="region of interest" description="Disordered" evidence="1">
    <location>
        <begin position="124"/>
        <end position="146"/>
    </location>
</feature>
<dbReference type="PANTHER" id="PTHR12854:SF7">
    <property type="entry name" value="ATAXIN-2 HOMOLOG"/>
    <property type="match status" value="1"/>
</dbReference>
<feature type="compositionally biased region" description="Polar residues" evidence="1">
    <location>
        <begin position="535"/>
        <end position="548"/>
    </location>
</feature>
<feature type="region of interest" description="Disordered" evidence="1">
    <location>
        <begin position="515"/>
        <end position="646"/>
    </location>
</feature>
<dbReference type="SMART" id="SM01272">
    <property type="entry name" value="LsmAD"/>
    <property type="match status" value="1"/>
</dbReference>
<keyword evidence="4" id="KW-1185">Reference proteome</keyword>
<dbReference type="Pfam" id="PF06741">
    <property type="entry name" value="LsmAD"/>
    <property type="match status" value="1"/>
</dbReference>
<feature type="region of interest" description="Disordered" evidence="1">
    <location>
        <begin position="1002"/>
        <end position="1027"/>
    </location>
</feature>
<feature type="compositionally biased region" description="Low complexity" evidence="1">
    <location>
        <begin position="619"/>
        <end position="629"/>
    </location>
</feature>
<sequence>MDDRSTASKTAVASPSPSSAHDIKSPTSRPLYSSKLGDQRAKGPEATASPPTARQAAVQQKAWTSNRNPITGRPQTPQNKPSVTSSFREGQRVRIALASGAEFEGIYSNGPDPSSCRLSMVQQKKLPSSTEIANGATRREQPTMSFQRSEIADARVISSNIKNDVRAPNGNRPTFRTDAAISNSRLGNERTLKAWVPDAGYEVDGSLEKSSAGGGAWDQFAENERLFGLKTDYDENIYTTAINKSHPQYKERLAVAERKAREIERSAPTTAHVAEERIMDFVGGDDQRDEEDKYSGVRRQDFPPLTGRENKYTPPARRAPTGQASVKGVPVDPAIISSQLKTTPAPKQPTPKPAEAKSPSTTEKTVTPVAEKPAEPKPSAGAAEVKPTETKADASSGSKTADAKDASGVRPPATTKHAATQGKVGPVPSAASTVERDVLVSFRTFASTQRFMAEKVRTSKAKVDKEVKLTELKKFAENFKLFTPVPQDLIPIIAKDPVKQKQIQEKADRNIQELAKQKEAAAKEKDAAVAKETQAKTSAEQSGASTPAGTADVRGSSRPAGPQHTGSATGIPGRHPGARSSYNPQSHYQYNRNNRPPPHLAPQNPPTGNLAQRLRNVEQQKLQHPHLAQHPPPDMRLPPTGPANSIDPSFGRRISAVPPSYMGPKLNPNSHEFRPNAFAQPFNPAIPSQGSSPRSSVNNIAETPVPPPPVKGQLIRRKTRAVDVKKCFILSHIESIQPPPGRNWDDNDGLKPSFDTLPTWRQLQEETEAPDSTMHLTYKEYFERLPLSSAAVATPNPSHVMPQVAHQHQLPFHLQHGAQSLAPRQSPHIPPMQMHAGQHGHVPHVPFTGPDDHRMMHSNSAQSFASPRMGPVPMAYPPAVNAPVQMPYGQPVMQPYMNAAPQMGQFRSFSHNPQFIPQQPHHMAAPMMVQQGFLPGPNGMVAAGPIYPAAQPHFIPAGGVPPQPVPGSNGFPSPGRPAAPMMVHQGSHQGTHQGQQAVYGMSPGMPYQQPAYTPQQPQGKFSGQRPQ</sequence>
<dbReference type="GO" id="GO:0034063">
    <property type="term" value="P:stress granule assembly"/>
    <property type="evidence" value="ECO:0007669"/>
    <property type="project" value="TreeGrafter"/>
</dbReference>
<feature type="compositionally biased region" description="Polar residues" evidence="1">
    <location>
        <begin position="49"/>
        <end position="88"/>
    </location>
</feature>
<reference evidence="3" key="2">
    <citation type="submission" date="2023-05" db="EMBL/GenBank/DDBJ databases">
        <authorList>
            <consortium name="Lawrence Berkeley National Laboratory"/>
            <person name="Steindorff A."/>
            <person name="Hensen N."/>
            <person name="Bonometti L."/>
            <person name="Westerberg I."/>
            <person name="Brannstrom I.O."/>
            <person name="Guillou S."/>
            <person name="Cros-Aarteil S."/>
            <person name="Calhoun S."/>
            <person name="Haridas S."/>
            <person name="Kuo A."/>
            <person name="Mondo S."/>
            <person name="Pangilinan J."/>
            <person name="Riley R."/>
            <person name="Labutti K."/>
            <person name="Andreopoulos B."/>
            <person name="Lipzen A."/>
            <person name="Chen C."/>
            <person name="Yanf M."/>
            <person name="Daum C."/>
            <person name="Ng V."/>
            <person name="Clum A."/>
            <person name="Ohm R."/>
            <person name="Martin F."/>
            <person name="Silar P."/>
            <person name="Natvig D."/>
            <person name="Lalanne C."/>
            <person name="Gautier V."/>
            <person name="Ament-Velasquez S.L."/>
            <person name="Kruys A."/>
            <person name="Hutchinson M.I."/>
            <person name="Powell A.J."/>
            <person name="Barry K."/>
            <person name="Miller A.N."/>
            <person name="Grigoriev I.V."/>
            <person name="Debuchy R."/>
            <person name="Gladieux P."/>
            <person name="Thoren M.H."/>
            <person name="Johannesson H."/>
        </authorList>
    </citation>
    <scope>NUCLEOTIDE SEQUENCE</scope>
    <source>
        <strain evidence="3">CBS 731.68</strain>
    </source>
</reference>
<feature type="compositionally biased region" description="Pro residues" evidence="1">
    <location>
        <begin position="630"/>
        <end position="641"/>
    </location>
</feature>
<dbReference type="Proteomes" id="UP001302602">
    <property type="component" value="Unassembled WGS sequence"/>
</dbReference>
<feature type="compositionally biased region" description="Pro residues" evidence="1">
    <location>
        <begin position="595"/>
        <end position="605"/>
    </location>
</feature>
<feature type="region of interest" description="Disordered" evidence="1">
    <location>
        <begin position="687"/>
        <end position="712"/>
    </location>
</feature>
<feature type="compositionally biased region" description="Polar residues" evidence="1">
    <location>
        <begin position="580"/>
        <end position="594"/>
    </location>
</feature>
<evidence type="ECO:0000256" key="1">
    <source>
        <dbReference type="SAM" id="MobiDB-lite"/>
    </source>
</evidence>
<feature type="region of interest" description="Disordered" evidence="1">
    <location>
        <begin position="1"/>
        <end position="91"/>
    </location>
</feature>
<feature type="compositionally biased region" description="Polar residues" evidence="1">
    <location>
        <begin position="7"/>
        <end position="31"/>
    </location>
</feature>
<feature type="compositionally biased region" description="Polar residues" evidence="1">
    <location>
        <begin position="687"/>
        <end position="701"/>
    </location>
</feature>
<feature type="region of interest" description="Disordered" evidence="1">
    <location>
        <begin position="279"/>
        <end position="433"/>
    </location>
</feature>
<gene>
    <name evidence="3" type="ORF">N657DRAFT_95197</name>
</gene>
<organism evidence="3 4">
    <name type="scientific">Parathielavia appendiculata</name>
    <dbReference type="NCBI Taxonomy" id="2587402"/>
    <lineage>
        <taxon>Eukaryota</taxon>
        <taxon>Fungi</taxon>
        <taxon>Dikarya</taxon>
        <taxon>Ascomycota</taxon>
        <taxon>Pezizomycotina</taxon>
        <taxon>Sordariomycetes</taxon>
        <taxon>Sordariomycetidae</taxon>
        <taxon>Sordariales</taxon>
        <taxon>Chaetomiaceae</taxon>
        <taxon>Parathielavia</taxon>
    </lineage>
</organism>
<dbReference type="RefSeq" id="XP_062645533.1">
    <property type="nucleotide sequence ID" value="XM_062797612.1"/>
</dbReference>
<evidence type="ECO:0000313" key="4">
    <source>
        <dbReference type="Proteomes" id="UP001302602"/>
    </source>
</evidence>
<feature type="compositionally biased region" description="Basic and acidic residues" evidence="1">
    <location>
        <begin position="515"/>
        <end position="529"/>
    </location>
</feature>
<feature type="compositionally biased region" description="Low complexity" evidence="1">
    <location>
        <begin position="1006"/>
        <end position="1018"/>
    </location>
</feature>